<organism evidence="1 2">
    <name type="scientific">Skermanella aerolata</name>
    <dbReference type="NCBI Taxonomy" id="393310"/>
    <lineage>
        <taxon>Bacteria</taxon>
        <taxon>Pseudomonadati</taxon>
        <taxon>Pseudomonadota</taxon>
        <taxon>Alphaproteobacteria</taxon>
        <taxon>Rhodospirillales</taxon>
        <taxon>Azospirillaceae</taxon>
        <taxon>Skermanella</taxon>
    </lineage>
</organism>
<dbReference type="AlphaFoldDB" id="A0A512E294"/>
<keyword evidence="2" id="KW-1185">Reference proteome</keyword>
<dbReference type="Pfam" id="PF25948">
    <property type="entry name" value="DUF7986"/>
    <property type="match status" value="1"/>
</dbReference>
<protein>
    <recommendedName>
        <fullName evidence="3">Antitoxin Xre/MbcA/ParS-like toxin-binding domain-containing protein</fullName>
    </recommendedName>
</protein>
<accession>A0A512E294</accession>
<dbReference type="InterPro" id="IPR058292">
    <property type="entry name" value="DUF7986"/>
</dbReference>
<evidence type="ECO:0000313" key="1">
    <source>
        <dbReference type="EMBL" id="GEO42849.1"/>
    </source>
</evidence>
<dbReference type="Proteomes" id="UP000321523">
    <property type="component" value="Unassembled WGS sequence"/>
</dbReference>
<name>A0A512E294_9PROT</name>
<reference evidence="1 2" key="1">
    <citation type="submission" date="2019-07" db="EMBL/GenBank/DDBJ databases">
        <title>Whole genome shotgun sequence of Skermanella aerolata NBRC 106429.</title>
        <authorList>
            <person name="Hosoyama A."/>
            <person name="Uohara A."/>
            <person name="Ohji S."/>
            <person name="Ichikawa N."/>
        </authorList>
    </citation>
    <scope>NUCLEOTIDE SEQUENCE [LARGE SCALE GENOMIC DNA]</scope>
    <source>
        <strain evidence="1 2">NBRC 106429</strain>
    </source>
</reference>
<evidence type="ECO:0000313" key="2">
    <source>
        <dbReference type="Proteomes" id="UP000321523"/>
    </source>
</evidence>
<evidence type="ECO:0008006" key="3">
    <source>
        <dbReference type="Google" id="ProtNLM"/>
    </source>
</evidence>
<gene>
    <name evidence="1" type="ORF">SAE02_69970</name>
</gene>
<dbReference type="RefSeq" id="WP_044435949.1">
    <property type="nucleotide sequence ID" value="NZ_BJYZ01000051.1"/>
</dbReference>
<dbReference type="EMBL" id="BJYZ01000051">
    <property type="protein sequence ID" value="GEO42849.1"/>
    <property type="molecule type" value="Genomic_DNA"/>
</dbReference>
<sequence length="475" mass="52837">MRISAHDKAIAAVMKWAQREEWRDRLDAIVAEHLEPAFDEFDLEPDELFDLLGQGGYAQLIGCAFEDFVTCDFEPDGRNVIADYLNRRGWKEPAPVRRYLEALRRSVMSLYEVVGTAPGRHFMARDLIRGGEPIEVTDKLASQSLAHWDHIAARMLPVGSEMHMAGGVVPLTFEDSRALLDEFARARKSFVRSVKRRAEQLGVPGGDVDHYPVEDAVLGEMAPLFTQAWLARSLRSVLGRSMPNLVNFDGDSLIFSETRFPVQDPARAGEIERRLDGLPDLVRDEGEPPAWTWLTDAPPTGAVPGASSGAVMIKTYDVQGGRVLGSVRLDRAAVVLQTNSVERAERGRSWLAEALGPLVTAPLTALQTPEQAMAERAAEGNDHPPPELPLPPEEMAALLREVEDRHYREILSQPIPMLDGKSPKQAARSKAGRRKVVEWLKVLENGAARRSLAQGHPAYDFSWMWDALKVTDLRH</sequence>
<dbReference type="OrthoDB" id="8039031at2"/>
<proteinExistence type="predicted"/>
<comment type="caution">
    <text evidence="1">The sequence shown here is derived from an EMBL/GenBank/DDBJ whole genome shotgun (WGS) entry which is preliminary data.</text>
</comment>